<evidence type="ECO:0000256" key="8">
    <source>
        <dbReference type="HAMAP-Rule" id="MF_00134"/>
    </source>
</evidence>
<protein>
    <recommendedName>
        <fullName evidence="8">Indole-3-glycerol phosphate synthase</fullName>
        <shortName evidence="8">IGPS</shortName>
        <ecNumber evidence="8">4.1.1.48</ecNumber>
    </recommendedName>
</protein>
<dbReference type="NCBIfam" id="NF001377">
    <property type="entry name" value="PRK00278.2-4"/>
    <property type="match status" value="1"/>
</dbReference>
<feature type="domain" description="Indole-3-glycerol phosphate synthase" evidence="9">
    <location>
        <begin position="6"/>
        <end position="258"/>
    </location>
</feature>
<dbReference type="InterPro" id="IPR013798">
    <property type="entry name" value="Indole-3-glycerol_P_synth_dom"/>
</dbReference>
<gene>
    <name evidence="8 10" type="primary">trpC</name>
    <name evidence="10" type="ORF">NVS47_15830</name>
</gene>
<comment type="caution">
    <text evidence="10">The sequence shown here is derived from an EMBL/GenBank/DDBJ whole genome shotgun (WGS) entry which is preliminary data.</text>
</comment>
<sequence length="283" mass="31576">MMKNILSTIAEHARVRVAEKKKIIPLIKMKEAALSMDCRTGFPFEQALKGDDIGFICECKKASPSVGLIAPEFPYLEIAKEYEKAGAACISVLTEPKWFMGRDHHLKEIADSVSIPCLRKDFTIDEYMIYEAKILGASAVLLICSLLDREIIGSYLDICDSLGLSAVVEVHDEYEISESLEAGARIIGINNRNLRDFTVDVHNSERLRKLVPHNLLVIAESGIRSSADIDLLRRAKINSVLIGETLMRATDKKAMLDDLRGKGGQEVQEVQGVREVQNEKFKN</sequence>
<evidence type="ECO:0000256" key="6">
    <source>
        <dbReference type="ARBA" id="ARBA00023141"/>
    </source>
</evidence>
<dbReference type="InterPro" id="IPR011060">
    <property type="entry name" value="RibuloseP-bd_barrel"/>
</dbReference>
<keyword evidence="4 8" id="KW-0210">Decarboxylase</keyword>
<evidence type="ECO:0000256" key="2">
    <source>
        <dbReference type="ARBA" id="ARBA00004696"/>
    </source>
</evidence>
<dbReference type="SUPFAM" id="SSF51366">
    <property type="entry name" value="Ribulose-phoshate binding barrel"/>
    <property type="match status" value="1"/>
</dbReference>
<dbReference type="EC" id="4.1.1.48" evidence="8"/>
<keyword evidence="6 8" id="KW-0057">Aromatic amino acid biosynthesis</keyword>
<dbReference type="InterPro" id="IPR001468">
    <property type="entry name" value="Indole-3-GlycerolPSynthase_CS"/>
</dbReference>
<proteinExistence type="inferred from homology"/>
<evidence type="ECO:0000256" key="7">
    <source>
        <dbReference type="ARBA" id="ARBA00023239"/>
    </source>
</evidence>
<evidence type="ECO:0000313" key="11">
    <source>
        <dbReference type="Proteomes" id="UP001524944"/>
    </source>
</evidence>
<keyword evidence="5 8" id="KW-0822">Tryptophan biosynthesis</keyword>
<comment type="catalytic activity">
    <reaction evidence="1 8">
        <text>1-(2-carboxyphenylamino)-1-deoxy-D-ribulose 5-phosphate + H(+) = (1S,2R)-1-C-(indol-3-yl)glycerol 3-phosphate + CO2 + H2O</text>
        <dbReference type="Rhea" id="RHEA:23476"/>
        <dbReference type="ChEBI" id="CHEBI:15377"/>
        <dbReference type="ChEBI" id="CHEBI:15378"/>
        <dbReference type="ChEBI" id="CHEBI:16526"/>
        <dbReference type="ChEBI" id="CHEBI:58613"/>
        <dbReference type="ChEBI" id="CHEBI:58866"/>
        <dbReference type="EC" id="4.1.1.48"/>
    </reaction>
</comment>
<dbReference type="PANTHER" id="PTHR22854">
    <property type="entry name" value="TRYPTOPHAN BIOSYNTHESIS PROTEIN"/>
    <property type="match status" value="1"/>
</dbReference>
<dbReference type="HAMAP" id="MF_00134_B">
    <property type="entry name" value="IGPS_B"/>
    <property type="match status" value="1"/>
</dbReference>
<evidence type="ECO:0000256" key="4">
    <source>
        <dbReference type="ARBA" id="ARBA00022793"/>
    </source>
</evidence>
<organism evidence="10 11">
    <name type="scientific">Dehalobacterium formicoaceticum</name>
    <dbReference type="NCBI Taxonomy" id="51515"/>
    <lineage>
        <taxon>Bacteria</taxon>
        <taxon>Bacillati</taxon>
        <taxon>Bacillota</taxon>
        <taxon>Clostridia</taxon>
        <taxon>Eubacteriales</taxon>
        <taxon>Peptococcaceae</taxon>
        <taxon>Dehalobacterium</taxon>
    </lineage>
</organism>
<evidence type="ECO:0000256" key="1">
    <source>
        <dbReference type="ARBA" id="ARBA00001633"/>
    </source>
</evidence>
<dbReference type="PANTHER" id="PTHR22854:SF2">
    <property type="entry name" value="INDOLE-3-GLYCEROL-PHOSPHATE SYNTHASE"/>
    <property type="match status" value="1"/>
</dbReference>
<dbReference type="EMBL" id="JANPWE010000015">
    <property type="protein sequence ID" value="MCR6546962.1"/>
    <property type="molecule type" value="Genomic_DNA"/>
</dbReference>
<evidence type="ECO:0000259" key="9">
    <source>
        <dbReference type="Pfam" id="PF00218"/>
    </source>
</evidence>
<dbReference type="Pfam" id="PF00218">
    <property type="entry name" value="IGPS"/>
    <property type="match status" value="1"/>
</dbReference>
<comment type="similarity">
    <text evidence="8">Belongs to the TrpC family.</text>
</comment>
<accession>A0ABT1Y7V0</accession>
<keyword evidence="11" id="KW-1185">Reference proteome</keyword>
<dbReference type="Proteomes" id="UP001524944">
    <property type="component" value="Unassembled WGS sequence"/>
</dbReference>
<comment type="pathway">
    <text evidence="2 8">Amino-acid biosynthesis; L-tryptophan biosynthesis; L-tryptophan from chorismate: step 4/5.</text>
</comment>
<dbReference type="GO" id="GO:0004425">
    <property type="term" value="F:indole-3-glycerol-phosphate synthase activity"/>
    <property type="evidence" value="ECO:0007669"/>
    <property type="project" value="UniProtKB-EC"/>
</dbReference>
<dbReference type="PROSITE" id="PS00614">
    <property type="entry name" value="IGPS"/>
    <property type="match status" value="1"/>
</dbReference>
<name>A0ABT1Y7V0_9FIRM</name>
<dbReference type="RefSeq" id="WP_242965244.1">
    <property type="nucleotide sequence ID" value="NZ_CP022121.1"/>
</dbReference>
<evidence type="ECO:0000313" key="10">
    <source>
        <dbReference type="EMBL" id="MCR6546962.1"/>
    </source>
</evidence>
<dbReference type="InterPro" id="IPR013785">
    <property type="entry name" value="Aldolase_TIM"/>
</dbReference>
<evidence type="ECO:0000256" key="5">
    <source>
        <dbReference type="ARBA" id="ARBA00022822"/>
    </source>
</evidence>
<keyword evidence="3 8" id="KW-0028">Amino-acid biosynthesis</keyword>
<reference evidence="10 11" key="1">
    <citation type="submission" date="2022-08" db="EMBL/GenBank/DDBJ databases">
        <title>Proteogenomics of the novel Dehalobacterium formicoaceticum strain EZ94 highlights a key role of methyltransferases during anaerobic dichloromethane degradation.</title>
        <authorList>
            <person name="Wasmund K."/>
        </authorList>
    </citation>
    <scope>NUCLEOTIDE SEQUENCE [LARGE SCALE GENOMIC DNA]</scope>
    <source>
        <strain evidence="10 11">EZ94</strain>
    </source>
</reference>
<dbReference type="InterPro" id="IPR045186">
    <property type="entry name" value="Indole-3-glycerol_P_synth"/>
</dbReference>
<evidence type="ECO:0000256" key="3">
    <source>
        <dbReference type="ARBA" id="ARBA00022605"/>
    </source>
</evidence>
<dbReference type="CDD" id="cd00331">
    <property type="entry name" value="IGPS"/>
    <property type="match status" value="1"/>
</dbReference>
<dbReference type="Gene3D" id="3.20.20.70">
    <property type="entry name" value="Aldolase class I"/>
    <property type="match status" value="1"/>
</dbReference>
<keyword evidence="7 8" id="KW-0456">Lyase</keyword>